<organism evidence="3 4">
    <name type="scientific">Haloactinopolyspora alba</name>
    <dbReference type="NCBI Taxonomy" id="648780"/>
    <lineage>
        <taxon>Bacteria</taxon>
        <taxon>Bacillati</taxon>
        <taxon>Actinomycetota</taxon>
        <taxon>Actinomycetes</taxon>
        <taxon>Jiangellales</taxon>
        <taxon>Jiangellaceae</taxon>
        <taxon>Haloactinopolyspora</taxon>
    </lineage>
</organism>
<evidence type="ECO:0000256" key="1">
    <source>
        <dbReference type="ARBA" id="ARBA00023125"/>
    </source>
</evidence>
<dbReference type="InterPro" id="IPR000551">
    <property type="entry name" value="MerR-type_HTH_dom"/>
</dbReference>
<keyword evidence="4" id="KW-1185">Reference proteome</keyword>
<dbReference type="CDD" id="cd01106">
    <property type="entry name" value="HTH_TipAL-Mta"/>
    <property type="match status" value="1"/>
</dbReference>
<dbReference type="GO" id="GO:0003677">
    <property type="term" value="F:DNA binding"/>
    <property type="evidence" value="ECO:0007669"/>
    <property type="project" value="UniProtKB-KW"/>
</dbReference>
<dbReference type="InterPro" id="IPR009061">
    <property type="entry name" value="DNA-bd_dom_put_sf"/>
</dbReference>
<dbReference type="InterPro" id="IPR012925">
    <property type="entry name" value="TipAS_dom"/>
</dbReference>
<comment type="caution">
    <text evidence="3">The sequence shown here is derived from an EMBL/GenBank/DDBJ whole genome shotgun (WGS) entry which is preliminary data.</text>
</comment>
<proteinExistence type="predicted"/>
<dbReference type="Pfam" id="PF07739">
    <property type="entry name" value="TipAS"/>
    <property type="match status" value="1"/>
</dbReference>
<dbReference type="Proteomes" id="UP000243528">
    <property type="component" value="Unassembled WGS sequence"/>
</dbReference>
<dbReference type="Gene3D" id="1.10.490.50">
    <property type="entry name" value="Antibiotic binding domain of TipA-like multidrug resistance regulators"/>
    <property type="match status" value="1"/>
</dbReference>
<evidence type="ECO:0000313" key="4">
    <source>
        <dbReference type="Proteomes" id="UP000243528"/>
    </source>
</evidence>
<dbReference type="SMART" id="SM00422">
    <property type="entry name" value="HTH_MERR"/>
    <property type="match status" value="1"/>
</dbReference>
<accession>A0A2P8E6N8</accession>
<dbReference type="Pfam" id="PF13411">
    <property type="entry name" value="MerR_1"/>
    <property type="match status" value="1"/>
</dbReference>
<dbReference type="InterPro" id="IPR047057">
    <property type="entry name" value="MerR_fam"/>
</dbReference>
<protein>
    <submittedName>
        <fullName evidence="3">DNA-binding transcriptional MerR regulator</fullName>
    </submittedName>
</protein>
<evidence type="ECO:0000259" key="2">
    <source>
        <dbReference type="PROSITE" id="PS50937"/>
    </source>
</evidence>
<evidence type="ECO:0000313" key="3">
    <source>
        <dbReference type="EMBL" id="PSL05141.1"/>
    </source>
</evidence>
<reference evidence="3 4" key="1">
    <citation type="submission" date="2018-03" db="EMBL/GenBank/DDBJ databases">
        <title>Genomic Encyclopedia of Archaeal and Bacterial Type Strains, Phase II (KMG-II): from individual species to whole genera.</title>
        <authorList>
            <person name="Goeker M."/>
        </authorList>
    </citation>
    <scope>NUCLEOTIDE SEQUENCE [LARGE SCALE GENOMIC DNA]</scope>
    <source>
        <strain evidence="3 4">DSM 45211</strain>
    </source>
</reference>
<dbReference type="PRINTS" id="PR00040">
    <property type="entry name" value="HTHMERR"/>
</dbReference>
<dbReference type="PANTHER" id="PTHR30204">
    <property type="entry name" value="REDOX-CYCLING DRUG-SENSING TRANSCRIPTIONAL ACTIVATOR SOXR"/>
    <property type="match status" value="1"/>
</dbReference>
<dbReference type="PANTHER" id="PTHR30204:SF93">
    <property type="entry name" value="HTH MERR-TYPE DOMAIN-CONTAINING PROTEIN"/>
    <property type="match status" value="1"/>
</dbReference>
<dbReference type="RefSeq" id="WP_106536420.1">
    <property type="nucleotide sequence ID" value="NZ_ML142899.1"/>
</dbReference>
<dbReference type="PROSITE" id="PS50937">
    <property type="entry name" value="HTH_MERR_2"/>
    <property type="match status" value="1"/>
</dbReference>
<gene>
    <name evidence="3" type="ORF">CLV30_1042</name>
</gene>
<feature type="domain" description="HTH merR-type" evidence="2">
    <location>
        <begin position="1"/>
        <end position="71"/>
    </location>
</feature>
<name>A0A2P8E6N8_9ACTN</name>
<dbReference type="InterPro" id="IPR036244">
    <property type="entry name" value="TipA-like_antibiotic-bd"/>
</dbReference>
<dbReference type="GO" id="GO:0003700">
    <property type="term" value="F:DNA-binding transcription factor activity"/>
    <property type="evidence" value="ECO:0007669"/>
    <property type="project" value="InterPro"/>
</dbReference>
<dbReference type="OrthoDB" id="9809391at2"/>
<dbReference type="Gene3D" id="1.10.1660.10">
    <property type="match status" value="1"/>
</dbReference>
<dbReference type="SUPFAM" id="SSF89082">
    <property type="entry name" value="Antibiotic binding domain of TipA-like multidrug resistance regulators"/>
    <property type="match status" value="1"/>
</dbReference>
<sequence>MSWSINEVARDSGVTSRTLRHYHAVGLLTPAWTEPGGRRFYEREQLLRLQRIRVLRELGLGLGAIGEILAGQDRDSTVDVLRRHRDWLLAERDRVDRLVATVENTMTDLEEGGTMSTRAMFDGFETNPYETEARARWGDDAVDDTDARMRNWSPEQAEQAKNGFDEVRARLVELREAGAAVDDERVQQTVDAHYRWIRLFWTPDRDAYQGLADLYTDDDRFRQNIGQGDDGVVEYLRDAMKVYAGARLS</sequence>
<keyword evidence="1 3" id="KW-0238">DNA-binding</keyword>
<dbReference type="AlphaFoldDB" id="A0A2P8E6N8"/>
<dbReference type="EMBL" id="PYGE01000004">
    <property type="protein sequence ID" value="PSL05141.1"/>
    <property type="molecule type" value="Genomic_DNA"/>
</dbReference>
<dbReference type="SUPFAM" id="SSF46955">
    <property type="entry name" value="Putative DNA-binding domain"/>
    <property type="match status" value="1"/>
</dbReference>